<evidence type="ECO:0000313" key="13">
    <source>
        <dbReference type="EMBL" id="PKU26124.1"/>
    </source>
</evidence>
<dbReference type="OrthoDB" id="9810952at2"/>
<feature type="transmembrane region" description="Helical" evidence="12">
    <location>
        <begin position="328"/>
        <end position="350"/>
    </location>
</feature>
<keyword evidence="9 10" id="KW-0472">Membrane</keyword>
<gene>
    <name evidence="13" type="ORF">CWS72_03040</name>
</gene>
<keyword evidence="5 12" id="KW-0812">Transmembrane</keyword>
<feature type="binding site" evidence="11">
    <location>
        <position position="113"/>
    </location>
    <ligand>
        <name>K(+)</name>
        <dbReference type="ChEBI" id="CHEBI:29103"/>
    </ligand>
</feature>
<keyword evidence="8 10" id="KW-0406">Ion transport</keyword>
<comment type="caution">
    <text evidence="13">The sequence shown here is derived from an EMBL/GenBank/DDBJ whole genome shotgun (WGS) entry which is preliminary data.</text>
</comment>
<evidence type="ECO:0000256" key="4">
    <source>
        <dbReference type="ARBA" id="ARBA00022538"/>
    </source>
</evidence>
<keyword evidence="3 10" id="KW-1003">Cell membrane</keyword>
<comment type="subcellular location">
    <subcellularLocation>
        <location evidence="10">Cell inner membrane</location>
        <topology evidence="10">Multi-pass membrane protein</topology>
    </subcellularLocation>
    <subcellularLocation>
        <location evidence="1">Cell membrane</location>
        <topology evidence="1">Multi-pass membrane protein</topology>
    </subcellularLocation>
</comment>
<feature type="transmembrane region" description="Helical" evidence="12">
    <location>
        <begin position="134"/>
        <end position="154"/>
    </location>
</feature>
<feature type="transmembrane region" description="Helical" evidence="12">
    <location>
        <begin position="40"/>
        <end position="59"/>
    </location>
</feature>
<keyword evidence="11" id="KW-0479">Metal-binding</keyword>
<evidence type="ECO:0000256" key="10">
    <source>
        <dbReference type="PIRNR" id="PIRNR006247"/>
    </source>
</evidence>
<comment type="similarity">
    <text evidence="10">Belongs to the TrkH potassium transport family.</text>
</comment>
<dbReference type="Pfam" id="PF02386">
    <property type="entry name" value="TrkH"/>
    <property type="match status" value="1"/>
</dbReference>
<keyword evidence="10" id="KW-0997">Cell inner membrane</keyword>
<feature type="transmembrane region" description="Helical" evidence="12">
    <location>
        <begin position="180"/>
        <end position="201"/>
    </location>
</feature>
<dbReference type="EMBL" id="PIUM01000002">
    <property type="protein sequence ID" value="PKU26124.1"/>
    <property type="molecule type" value="Genomic_DNA"/>
</dbReference>
<feature type="transmembrane region" description="Helical" evidence="12">
    <location>
        <begin position="235"/>
        <end position="252"/>
    </location>
</feature>
<feature type="binding site" evidence="11">
    <location>
        <position position="315"/>
    </location>
    <ligand>
        <name>K(+)</name>
        <dbReference type="ChEBI" id="CHEBI:29103"/>
    </ligand>
</feature>
<name>A0A2N3Q0F1_9PROT</name>
<evidence type="ECO:0000256" key="2">
    <source>
        <dbReference type="ARBA" id="ARBA00022448"/>
    </source>
</evidence>
<keyword evidence="7 12" id="KW-1133">Transmembrane helix</keyword>
<comment type="function">
    <text evidence="10">Low-affinity potassium transport system. Interacts with Trk system potassium uptake protein TrkA.</text>
</comment>
<dbReference type="AlphaFoldDB" id="A0A2N3Q0F1"/>
<feature type="transmembrane region" description="Helical" evidence="12">
    <location>
        <begin position="398"/>
        <end position="416"/>
    </location>
</feature>
<dbReference type="PANTHER" id="PTHR32024:SF3">
    <property type="entry name" value="TRK SYSTEM POTASSIUM UPTAKE PROTEIN"/>
    <property type="match status" value="1"/>
</dbReference>
<dbReference type="GO" id="GO:0046872">
    <property type="term" value="F:metal ion binding"/>
    <property type="evidence" value="ECO:0007669"/>
    <property type="project" value="UniProtKB-KW"/>
</dbReference>
<dbReference type="InterPro" id="IPR003445">
    <property type="entry name" value="Cat_transpt"/>
</dbReference>
<accession>A0A2N3Q0F1</accession>
<dbReference type="Proteomes" id="UP000233293">
    <property type="component" value="Unassembled WGS sequence"/>
</dbReference>
<evidence type="ECO:0000256" key="7">
    <source>
        <dbReference type="ARBA" id="ARBA00022989"/>
    </source>
</evidence>
<evidence type="ECO:0000313" key="14">
    <source>
        <dbReference type="Proteomes" id="UP000233293"/>
    </source>
</evidence>
<keyword evidence="4 10" id="KW-0633">Potassium transport</keyword>
<sequence length="482" mass="52019">MLDIRPVLYLSGFVLLILAAAMGVPLAVDLATDVSEWQAFAFAAMASGFFGLVLISANRTVDNPELRTRQAFMVTTGSWLLAAIFGALPFYFGSLHLSPMDSLFEAMSGITTTGATVISGLDTAPRAILLWRALLQWLGGVGIIVASIALLPMLRIGGMQLFRMESSDKTDKVKARISQVTYGILTVYALFTLVLAVALALSGMSPLESVCHAMSSLSTGGFSTSDQSLGHFGDAAQWICVIGMLVGGATFTQFLSPWKRRRWNILDDSQIRWYLLIICGFALLLTLWNWTMRDVTFYDAFRQSAFNVVSIISTTGYHTSNYDAWGGFAQVAFFAMAFLGGCTGSTAGGIKIFRYEVLFAVAGVHIRRLLHPSGIFVIDFNGLRLTDAVVRSVLGFMMLYFFCFMLLALALAVVGLDVTSAVSGAASALANIGPGLGSVIGPAASYADVPDEAKFLLAFGMLVGRLELATVLILFSKTFWRE</sequence>
<feature type="binding site" evidence="11">
    <location>
        <position position="431"/>
    </location>
    <ligand>
        <name>K(+)</name>
        <dbReference type="ChEBI" id="CHEBI:29103"/>
    </ligand>
</feature>
<evidence type="ECO:0000256" key="11">
    <source>
        <dbReference type="PIRSR" id="PIRSR006247-1"/>
    </source>
</evidence>
<dbReference type="RefSeq" id="WP_101249085.1">
    <property type="nucleotide sequence ID" value="NZ_PIUM01000002.1"/>
</dbReference>
<feature type="transmembrane region" description="Helical" evidence="12">
    <location>
        <begin position="7"/>
        <end position="28"/>
    </location>
</feature>
<feature type="transmembrane region" description="Helical" evidence="12">
    <location>
        <begin position="428"/>
        <end position="447"/>
    </location>
</feature>
<reference evidence="14" key="1">
    <citation type="submission" date="2017-12" db="EMBL/GenBank/DDBJ databases">
        <title>Draft genome sequence of Telmatospirillum siberiense 26-4b1T, an acidotolerant peatland alphaproteobacterium potentially involved in sulfur cycling.</title>
        <authorList>
            <person name="Hausmann B."/>
            <person name="Pjevac P."/>
            <person name="Schreck K."/>
            <person name="Herbold C.W."/>
            <person name="Daims H."/>
            <person name="Wagner M."/>
            <person name="Pester M."/>
            <person name="Loy A."/>
        </authorList>
    </citation>
    <scope>NUCLEOTIDE SEQUENCE [LARGE SCALE GENOMIC DNA]</scope>
    <source>
        <strain evidence="14">26-4b1</strain>
    </source>
</reference>
<evidence type="ECO:0000256" key="1">
    <source>
        <dbReference type="ARBA" id="ARBA00004651"/>
    </source>
</evidence>
<dbReference type="GO" id="GO:0015379">
    <property type="term" value="F:potassium:chloride symporter activity"/>
    <property type="evidence" value="ECO:0007669"/>
    <property type="project" value="InterPro"/>
</dbReference>
<dbReference type="PIRSF" id="PIRSF006247">
    <property type="entry name" value="TrkH"/>
    <property type="match status" value="1"/>
</dbReference>
<proteinExistence type="inferred from homology"/>
<evidence type="ECO:0000256" key="5">
    <source>
        <dbReference type="ARBA" id="ARBA00022692"/>
    </source>
</evidence>
<feature type="transmembrane region" description="Helical" evidence="12">
    <location>
        <begin position="273"/>
        <end position="291"/>
    </location>
</feature>
<feature type="binding site" evidence="11">
    <location>
        <position position="220"/>
    </location>
    <ligand>
        <name>K(+)</name>
        <dbReference type="ChEBI" id="CHEBI:29103"/>
    </ligand>
</feature>
<feature type="binding site" evidence="11">
    <location>
        <position position="112"/>
    </location>
    <ligand>
        <name>K(+)</name>
        <dbReference type="ChEBI" id="CHEBI:29103"/>
    </ligand>
</feature>
<keyword evidence="6 10" id="KW-0630">Potassium</keyword>
<evidence type="ECO:0000256" key="9">
    <source>
        <dbReference type="ARBA" id="ARBA00023136"/>
    </source>
</evidence>
<protein>
    <recommendedName>
        <fullName evidence="10">Trk system potassium uptake protein</fullName>
    </recommendedName>
</protein>
<evidence type="ECO:0000256" key="8">
    <source>
        <dbReference type="ARBA" id="ARBA00023065"/>
    </source>
</evidence>
<dbReference type="InterPro" id="IPR004772">
    <property type="entry name" value="TrkH"/>
</dbReference>
<evidence type="ECO:0000256" key="3">
    <source>
        <dbReference type="ARBA" id="ARBA00022475"/>
    </source>
</evidence>
<feature type="transmembrane region" description="Helical" evidence="12">
    <location>
        <begin position="71"/>
        <end position="92"/>
    </location>
</feature>
<dbReference type="GO" id="GO:0005886">
    <property type="term" value="C:plasma membrane"/>
    <property type="evidence" value="ECO:0007669"/>
    <property type="project" value="UniProtKB-SubCell"/>
</dbReference>
<keyword evidence="2 10" id="KW-0813">Transport</keyword>
<organism evidence="13 14">
    <name type="scientific">Telmatospirillum siberiense</name>
    <dbReference type="NCBI Taxonomy" id="382514"/>
    <lineage>
        <taxon>Bacteria</taxon>
        <taxon>Pseudomonadati</taxon>
        <taxon>Pseudomonadota</taxon>
        <taxon>Alphaproteobacteria</taxon>
        <taxon>Rhodospirillales</taxon>
        <taxon>Rhodospirillaceae</taxon>
        <taxon>Telmatospirillum</taxon>
    </lineage>
</organism>
<dbReference type="PANTHER" id="PTHR32024">
    <property type="entry name" value="TRK SYSTEM POTASSIUM UPTAKE PROTEIN TRKG-RELATED"/>
    <property type="match status" value="1"/>
</dbReference>
<keyword evidence="14" id="KW-1185">Reference proteome</keyword>
<feature type="binding site" evidence="11">
    <location>
        <position position="314"/>
    </location>
    <ligand>
        <name>K(+)</name>
        <dbReference type="ChEBI" id="CHEBI:29103"/>
    </ligand>
</feature>
<feature type="transmembrane region" description="Helical" evidence="12">
    <location>
        <begin position="453"/>
        <end position="475"/>
    </location>
</feature>
<feature type="transmembrane region" description="Helical" evidence="12">
    <location>
        <begin position="357"/>
        <end position="378"/>
    </location>
</feature>
<evidence type="ECO:0000256" key="12">
    <source>
        <dbReference type="SAM" id="Phobius"/>
    </source>
</evidence>
<evidence type="ECO:0000256" key="6">
    <source>
        <dbReference type="ARBA" id="ARBA00022958"/>
    </source>
</evidence>